<organism evidence="5 6">
    <name type="scientific">Cyclonatronum proteinivorum</name>
    <dbReference type="NCBI Taxonomy" id="1457365"/>
    <lineage>
        <taxon>Bacteria</taxon>
        <taxon>Pseudomonadati</taxon>
        <taxon>Balneolota</taxon>
        <taxon>Balneolia</taxon>
        <taxon>Balneolales</taxon>
        <taxon>Cyclonatronaceae</taxon>
        <taxon>Cyclonatronum</taxon>
    </lineage>
</organism>
<protein>
    <recommendedName>
        <fullName evidence="4">HTH-type transcriptional regulator</fullName>
    </recommendedName>
</protein>
<dbReference type="PIRSF" id="PIRSF006707">
    <property type="entry name" value="MJ1563"/>
    <property type="match status" value="1"/>
</dbReference>
<dbReference type="InterPro" id="IPR036390">
    <property type="entry name" value="WH_DNA-bd_sf"/>
</dbReference>
<evidence type="ECO:0000313" key="5">
    <source>
        <dbReference type="EMBL" id="AXJ00012.1"/>
    </source>
</evidence>
<dbReference type="Pfam" id="PF13412">
    <property type="entry name" value="HTH_24"/>
    <property type="match status" value="1"/>
</dbReference>
<dbReference type="EMBL" id="CP027806">
    <property type="protein sequence ID" value="AXJ00012.1"/>
    <property type="molecule type" value="Genomic_DNA"/>
</dbReference>
<evidence type="ECO:0000256" key="1">
    <source>
        <dbReference type="ARBA" id="ARBA00023015"/>
    </source>
</evidence>
<dbReference type="RefSeq" id="WP_124245508.1">
    <property type="nucleotide sequence ID" value="NZ_CP027806.1"/>
</dbReference>
<evidence type="ECO:0000313" key="6">
    <source>
        <dbReference type="Proteomes" id="UP000254808"/>
    </source>
</evidence>
<dbReference type="KEGG" id="cprv:CYPRO_0728"/>
<dbReference type="SUPFAM" id="SSF46785">
    <property type="entry name" value="Winged helix' DNA-binding domain"/>
    <property type="match status" value="1"/>
</dbReference>
<keyword evidence="2 4" id="KW-0238">DNA-binding</keyword>
<dbReference type="GO" id="GO:0003677">
    <property type="term" value="F:DNA binding"/>
    <property type="evidence" value="ECO:0007669"/>
    <property type="project" value="UniProtKB-UniRule"/>
</dbReference>
<comment type="similarity">
    <text evidence="4">Belongs to the GbsR family.</text>
</comment>
<keyword evidence="6" id="KW-1185">Reference proteome</keyword>
<dbReference type="PANTHER" id="PTHR38465:SF1">
    <property type="entry name" value="HTH-TYPE TRANSCRIPTIONAL REGULATOR MJ1563-RELATED"/>
    <property type="match status" value="1"/>
</dbReference>
<dbReference type="InterPro" id="IPR011991">
    <property type="entry name" value="ArsR-like_HTH"/>
</dbReference>
<evidence type="ECO:0000256" key="2">
    <source>
        <dbReference type="ARBA" id="ARBA00023125"/>
    </source>
</evidence>
<evidence type="ECO:0000256" key="4">
    <source>
        <dbReference type="PIRNR" id="PIRNR006707"/>
    </source>
</evidence>
<gene>
    <name evidence="5" type="ORF">CYPRO_0728</name>
</gene>
<keyword evidence="3 4" id="KW-0804">Transcription</keyword>
<reference evidence="5 6" key="1">
    <citation type="submission" date="2018-03" db="EMBL/GenBank/DDBJ databases">
        <title>Phenotypic and genomic properties of Cyclonatronum proteinivorum gen. nov., sp. nov., a haloalkaliphilic bacteroidete from soda lakes possessing Na+-translocating rhodopsin.</title>
        <authorList>
            <person name="Toshchakov S.V."/>
            <person name="Korzhenkov A."/>
            <person name="Samarov N.I."/>
            <person name="Kublanov I.V."/>
            <person name="Muntyan M.S."/>
            <person name="Sorokin D.Y."/>
        </authorList>
    </citation>
    <scope>NUCLEOTIDE SEQUENCE [LARGE SCALE GENOMIC DNA]</scope>
    <source>
        <strain evidence="5 6">Omega</strain>
    </source>
</reference>
<dbReference type="GO" id="GO:0006355">
    <property type="term" value="P:regulation of DNA-templated transcription"/>
    <property type="evidence" value="ECO:0007669"/>
    <property type="project" value="UniProtKB-ARBA"/>
</dbReference>
<dbReference type="Proteomes" id="UP000254808">
    <property type="component" value="Chromosome"/>
</dbReference>
<dbReference type="CDD" id="cd00090">
    <property type="entry name" value="HTH_ARSR"/>
    <property type="match status" value="1"/>
</dbReference>
<dbReference type="InterPro" id="IPR036388">
    <property type="entry name" value="WH-like_DNA-bd_sf"/>
</dbReference>
<name>A0A345UHR0_9BACT</name>
<sequence length="167" mass="19127">MNKHELIDQLVNAYAEAYQNLGYSSLMGKIVALLIATPGPLSLDEISERLQMSKGPVSQIARKLKDHQLIEKVWVKGERKDYYQAVPDIFGQAFANYAASMRRNQQLGEKFQSFAETLPEQDEQTAHLATRMAEMKHFYELMAEHNKAFLQHWKESVKPELIESGTL</sequence>
<dbReference type="InterPro" id="IPR026282">
    <property type="entry name" value="MJ1563"/>
</dbReference>
<dbReference type="PANTHER" id="PTHR38465">
    <property type="entry name" value="HTH-TYPE TRANSCRIPTIONAL REGULATOR MJ1563-RELATED"/>
    <property type="match status" value="1"/>
</dbReference>
<proteinExistence type="inferred from homology"/>
<dbReference type="Gene3D" id="1.10.10.10">
    <property type="entry name" value="Winged helix-like DNA-binding domain superfamily/Winged helix DNA-binding domain"/>
    <property type="match status" value="1"/>
</dbReference>
<dbReference type="OrthoDB" id="5516479at2"/>
<accession>A0A345UHR0</accession>
<dbReference type="InterPro" id="IPR052362">
    <property type="entry name" value="HTH-GbsR_regulator"/>
</dbReference>
<dbReference type="AlphaFoldDB" id="A0A345UHR0"/>
<keyword evidence="1 4" id="KW-0805">Transcription regulation</keyword>
<evidence type="ECO:0000256" key="3">
    <source>
        <dbReference type="ARBA" id="ARBA00023163"/>
    </source>
</evidence>